<protein>
    <recommendedName>
        <fullName evidence="5">Transmembrane protein</fullName>
    </recommendedName>
</protein>
<comment type="caution">
    <text evidence="3">The sequence shown here is derived from an EMBL/GenBank/DDBJ whole genome shotgun (WGS) entry which is preliminary data.</text>
</comment>
<dbReference type="EMBL" id="JBJUIK010000007">
    <property type="protein sequence ID" value="KAL3524426.1"/>
    <property type="molecule type" value="Genomic_DNA"/>
</dbReference>
<dbReference type="PANTHER" id="PTHR34467">
    <property type="entry name" value="TRANSMEMBRANE PROTEIN"/>
    <property type="match status" value="1"/>
</dbReference>
<feature type="chain" id="PRO_5044740760" description="Transmembrane protein" evidence="2">
    <location>
        <begin position="27"/>
        <end position="82"/>
    </location>
</feature>
<organism evidence="3 4">
    <name type="scientific">Cinchona calisaya</name>
    <dbReference type="NCBI Taxonomy" id="153742"/>
    <lineage>
        <taxon>Eukaryota</taxon>
        <taxon>Viridiplantae</taxon>
        <taxon>Streptophyta</taxon>
        <taxon>Embryophyta</taxon>
        <taxon>Tracheophyta</taxon>
        <taxon>Spermatophyta</taxon>
        <taxon>Magnoliopsida</taxon>
        <taxon>eudicotyledons</taxon>
        <taxon>Gunneridae</taxon>
        <taxon>Pentapetalae</taxon>
        <taxon>asterids</taxon>
        <taxon>lamiids</taxon>
        <taxon>Gentianales</taxon>
        <taxon>Rubiaceae</taxon>
        <taxon>Cinchonoideae</taxon>
        <taxon>Cinchoneae</taxon>
        <taxon>Cinchona</taxon>
    </lineage>
</organism>
<keyword evidence="2" id="KW-0732">Signal</keyword>
<evidence type="ECO:0000313" key="3">
    <source>
        <dbReference type="EMBL" id="KAL3524426.1"/>
    </source>
</evidence>
<keyword evidence="4" id="KW-1185">Reference proteome</keyword>
<feature type="region of interest" description="Disordered" evidence="1">
    <location>
        <begin position="59"/>
        <end position="82"/>
    </location>
</feature>
<sequence length="82" mass="8982">MHLRISSSILLFLLLLNLLASAKVEGFSNGMNHTYSLDKDGILRNNRKVMVVDAVLDYDYAGPNPKHDQRGKKSGGGGNKNP</sequence>
<dbReference type="Proteomes" id="UP001630127">
    <property type="component" value="Unassembled WGS sequence"/>
</dbReference>
<evidence type="ECO:0000256" key="1">
    <source>
        <dbReference type="SAM" id="MobiDB-lite"/>
    </source>
</evidence>
<dbReference type="PANTHER" id="PTHR34467:SF1">
    <property type="entry name" value="OS05G0542300 PROTEIN"/>
    <property type="match status" value="1"/>
</dbReference>
<gene>
    <name evidence="3" type="ORF">ACH5RR_017260</name>
</gene>
<proteinExistence type="predicted"/>
<evidence type="ECO:0000256" key="2">
    <source>
        <dbReference type="SAM" id="SignalP"/>
    </source>
</evidence>
<reference evidence="3 4" key="1">
    <citation type="submission" date="2024-11" db="EMBL/GenBank/DDBJ databases">
        <title>A near-complete genome assembly of Cinchona calisaya.</title>
        <authorList>
            <person name="Lian D.C."/>
            <person name="Zhao X.W."/>
            <person name="Wei L."/>
        </authorList>
    </citation>
    <scope>NUCLEOTIDE SEQUENCE [LARGE SCALE GENOMIC DNA]</scope>
    <source>
        <tissue evidence="3">Nenye</tissue>
    </source>
</reference>
<name>A0ABD3A0F0_9GENT</name>
<evidence type="ECO:0008006" key="5">
    <source>
        <dbReference type="Google" id="ProtNLM"/>
    </source>
</evidence>
<evidence type="ECO:0000313" key="4">
    <source>
        <dbReference type="Proteomes" id="UP001630127"/>
    </source>
</evidence>
<accession>A0ABD3A0F0</accession>
<feature type="signal peptide" evidence="2">
    <location>
        <begin position="1"/>
        <end position="26"/>
    </location>
</feature>
<dbReference type="AlphaFoldDB" id="A0ABD3A0F0"/>